<dbReference type="InterPro" id="IPR035906">
    <property type="entry name" value="MetI-like_sf"/>
</dbReference>
<dbReference type="PANTHER" id="PTHR43386:SF2">
    <property type="entry name" value="OLIGOPEPTIDE TRANSPORT SYSTEM PERMEASE PROTEIN OPPC"/>
    <property type="match status" value="1"/>
</dbReference>
<evidence type="ECO:0000256" key="6">
    <source>
        <dbReference type="ARBA" id="ARBA00022856"/>
    </source>
</evidence>
<dbReference type="PANTHER" id="PTHR43386">
    <property type="entry name" value="OLIGOPEPTIDE TRANSPORT SYSTEM PERMEASE PROTEIN APPC"/>
    <property type="match status" value="1"/>
</dbReference>
<dbReference type="Pfam" id="PF12911">
    <property type="entry name" value="OppC_N"/>
    <property type="match status" value="1"/>
</dbReference>
<evidence type="ECO:0000256" key="13">
    <source>
        <dbReference type="SAM" id="MobiDB-lite"/>
    </source>
</evidence>
<feature type="transmembrane region" description="Helical" evidence="12">
    <location>
        <begin position="217"/>
        <end position="244"/>
    </location>
</feature>
<evidence type="ECO:0000313" key="16">
    <source>
        <dbReference type="Proteomes" id="UP001501116"/>
    </source>
</evidence>
<proteinExistence type="inferred from homology"/>
<dbReference type="EMBL" id="BAAANN010000014">
    <property type="protein sequence ID" value="GAA1963864.1"/>
    <property type="molecule type" value="Genomic_DNA"/>
</dbReference>
<sequence length="296" mass="32081">MADDMNALLAQRPPDPPRSQVRRGRLVLRRFRRHRLAMAGVVALAVLVLAVLIVPLWWPHDYGDASFPPFVPPNAEFPLGTNKIGLDMLAQIVRGTQLSLLIAVTVSIVATTLGVALGSLAGYRRGFTDAAVSRLTDLFLIVPQIAVAAILVKVFDGSWFTVALILSAFYWTQSARITRGEAMSLAQREFVESARAAGAGTARIITRHLLPNMTGTIAVNATLAVAQAVLLEAGLSFVGLGVQLPDTSLGRIIFDNYTQFSGRPWLFFWPFGVLVLISLALNFIGDGLRDAFDART</sequence>
<organism evidence="15 16">
    <name type="scientific">Amycolatopsis minnesotensis</name>
    <dbReference type="NCBI Taxonomy" id="337894"/>
    <lineage>
        <taxon>Bacteria</taxon>
        <taxon>Bacillati</taxon>
        <taxon>Actinomycetota</taxon>
        <taxon>Actinomycetes</taxon>
        <taxon>Pseudonocardiales</taxon>
        <taxon>Pseudonocardiaceae</taxon>
        <taxon>Amycolatopsis</taxon>
    </lineage>
</organism>
<evidence type="ECO:0000256" key="4">
    <source>
        <dbReference type="ARBA" id="ARBA00022519"/>
    </source>
</evidence>
<keyword evidence="16" id="KW-1185">Reference proteome</keyword>
<keyword evidence="3" id="KW-1003">Cell membrane</keyword>
<feature type="transmembrane region" description="Helical" evidence="12">
    <location>
        <begin position="158"/>
        <end position="178"/>
    </location>
</feature>
<feature type="transmembrane region" description="Helical" evidence="12">
    <location>
        <begin position="264"/>
        <end position="285"/>
    </location>
</feature>
<evidence type="ECO:0000256" key="1">
    <source>
        <dbReference type="ARBA" id="ARBA00004429"/>
    </source>
</evidence>
<keyword evidence="8 12" id="KW-1133">Transmembrane helix</keyword>
<evidence type="ECO:0000256" key="11">
    <source>
        <dbReference type="ARBA" id="ARBA00072251"/>
    </source>
</evidence>
<evidence type="ECO:0000256" key="3">
    <source>
        <dbReference type="ARBA" id="ARBA00022475"/>
    </source>
</evidence>
<feature type="domain" description="ABC transmembrane type-1" evidence="14">
    <location>
        <begin position="96"/>
        <end position="285"/>
    </location>
</feature>
<evidence type="ECO:0000256" key="12">
    <source>
        <dbReference type="RuleBase" id="RU363032"/>
    </source>
</evidence>
<dbReference type="Proteomes" id="UP001501116">
    <property type="component" value="Unassembled WGS sequence"/>
</dbReference>
<feature type="transmembrane region" description="Helical" evidence="12">
    <location>
        <begin position="135"/>
        <end position="152"/>
    </location>
</feature>
<name>A0ABN2R586_9PSEU</name>
<keyword evidence="7" id="KW-0653">Protein transport</keyword>
<feature type="transmembrane region" description="Helical" evidence="12">
    <location>
        <begin position="98"/>
        <end position="123"/>
    </location>
</feature>
<dbReference type="InterPro" id="IPR000515">
    <property type="entry name" value="MetI-like"/>
</dbReference>
<evidence type="ECO:0000256" key="8">
    <source>
        <dbReference type="ARBA" id="ARBA00022989"/>
    </source>
</evidence>
<evidence type="ECO:0000256" key="5">
    <source>
        <dbReference type="ARBA" id="ARBA00022692"/>
    </source>
</evidence>
<keyword evidence="5 12" id="KW-0812">Transmembrane</keyword>
<comment type="subcellular location">
    <subcellularLocation>
        <location evidence="1">Cell inner membrane</location>
        <topology evidence="1">Multi-pass membrane protein</topology>
    </subcellularLocation>
    <subcellularLocation>
        <location evidence="12">Cell membrane</location>
        <topology evidence="12">Multi-pass membrane protein</topology>
    </subcellularLocation>
</comment>
<comment type="caution">
    <text evidence="15">The sequence shown here is derived from an EMBL/GenBank/DDBJ whole genome shotgun (WGS) entry which is preliminary data.</text>
</comment>
<feature type="region of interest" description="Disordered" evidence="13">
    <location>
        <begin position="1"/>
        <end position="20"/>
    </location>
</feature>
<dbReference type="SUPFAM" id="SSF161098">
    <property type="entry name" value="MetI-like"/>
    <property type="match status" value="1"/>
</dbReference>
<evidence type="ECO:0000256" key="10">
    <source>
        <dbReference type="ARBA" id="ARBA00024202"/>
    </source>
</evidence>
<protein>
    <recommendedName>
        <fullName evidence="11">Oligopeptide transport system permease protein OppC</fullName>
    </recommendedName>
</protein>
<feature type="transmembrane region" description="Helical" evidence="12">
    <location>
        <begin position="36"/>
        <end position="58"/>
    </location>
</feature>
<keyword evidence="6" id="KW-0571">Peptide transport</keyword>
<keyword evidence="2 12" id="KW-0813">Transport</keyword>
<keyword evidence="4" id="KW-0997">Cell inner membrane</keyword>
<dbReference type="CDD" id="cd06261">
    <property type="entry name" value="TM_PBP2"/>
    <property type="match status" value="1"/>
</dbReference>
<dbReference type="Gene3D" id="1.10.3720.10">
    <property type="entry name" value="MetI-like"/>
    <property type="match status" value="1"/>
</dbReference>
<gene>
    <name evidence="15" type="ORF">GCM10009754_39320</name>
</gene>
<dbReference type="Pfam" id="PF00528">
    <property type="entry name" value="BPD_transp_1"/>
    <property type="match status" value="1"/>
</dbReference>
<dbReference type="PROSITE" id="PS50928">
    <property type="entry name" value="ABC_TM1"/>
    <property type="match status" value="1"/>
</dbReference>
<evidence type="ECO:0000256" key="7">
    <source>
        <dbReference type="ARBA" id="ARBA00022927"/>
    </source>
</evidence>
<keyword evidence="9 12" id="KW-0472">Membrane</keyword>
<accession>A0ABN2R586</accession>
<evidence type="ECO:0000313" key="15">
    <source>
        <dbReference type="EMBL" id="GAA1963864.1"/>
    </source>
</evidence>
<dbReference type="InterPro" id="IPR050366">
    <property type="entry name" value="BP-dependent_transpt_permease"/>
</dbReference>
<evidence type="ECO:0000259" key="14">
    <source>
        <dbReference type="PROSITE" id="PS50928"/>
    </source>
</evidence>
<dbReference type="InterPro" id="IPR025966">
    <property type="entry name" value="OppC_N"/>
</dbReference>
<evidence type="ECO:0000256" key="9">
    <source>
        <dbReference type="ARBA" id="ARBA00023136"/>
    </source>
</evidence>
<evidence type="ECO:0000256" key="2">
    <source>
        <dbReference type="ARBA" id="ARBA00022448"/>
    </source>
</evidence>
<reference evidence="15 16" key="1">
    <citation type="journal article" date="2019" name="Int. J. Syst. Evol. Microbiol.">
        <title>The Global Catalogue of Microorganisms (GCM) 10K type strain sequencing project: providing services to taxonomists for standard genome sequencing and annotation.</title>
        <authorList>
            <consortium name="The Broad Institute Genomics Platform"/>
            <consortium name="The Broad Institute Genome Sequencing Center for Infectious Disease"/>
            <person name="Wu L."/>
            <person name="Ma J."/>
        </authorList>
    </citation>
    <scope>NUCLEOTIDE SEQUENCE [LARGE SCALE GENOMIC DNA]</scope>
    <source>
        <strain evidence="15 16">JCM 14545</strain>
    </source>
</reference>
<comment type="similarity">
    <text evidence="10">Belongs to the binding-protein-dependent transport system permease family. OppBC subfamily.</text>
</comment>